<dbReference type="RefSeq" id="WP_161082587.1">
    <property type="nucleotide sequence ID" value="NZ_WWCX01000004.1"/>
</dbReference>
<name>A0A845GKT4_9BURK</name>
<accession>A0A845GKT4</accession>
<dbReference type="Proteomes" id="UP000447355">
    <property type="component" value="Unassembled WGS sequence"/>
</dbReference>
<proteinExistence type="predicted"/>
<keyword evidence="1" id="KW-0732">Signal</keyword>
<dbReference type="AlphaFoldDB" id="A0A845GKT4"/>
<protein>
    <recommendedName>
        <fullName evidence="4">Lipoprotein</fullName>
    </recommendedName>
</protein>
<comment type="caution">
    <text evidence="2">The sequence shown here is derived from an EMBL/GenBank/DDBJ whole genome shotgun (WGS) entry which is preliminary data.</text>
</comment>
<sequence>MNSTLTRQLIILPLLAAVLAMLHACGSASAVGRPAAAPQPFAQTYVLTQGASVAIAPAAAPGISGATGTTAGAPSLKLERVNDSRCRIGAVCVWAGYISYSFALTAADGTTSNFVLSDSMPNARPSVTQNGLTFTLTGVEPQAVPAKNEATPDYRVSLRVSNAPSS</sequence>
<organism evidence="2 3">
    <name type="scientific">Duganella vulcania</name>
    <dbReference type="NCBI Taxonomy" id="2692166"/>
    <lineage>
        <taxon>Bacteria</taxon>
        <taxon>Pseudomonadati</taxon>
        <taxon>Pseudomonadota</taxon>
        <taxon>Betaproteobacteria</taxon>
        <taxon>Burkholderiales</taxon>
        <taxon>Oxalobacteraceae</taxon>
        <taxon>Telluria group</taxon>
        <taxon>Duganella</taxon>
    </lineage>
</organism>
<evidence type="ECO:0000256" key="1">
    <source>
        <dbReference type="SAM" id="SignalP"/>
    </source>
</evidence>
<reference evidence="2" key="1">
    <citation type="submission" date="2019-12" db="EMBL/GenBank/DDBJ databases">
        <title>Novel species isolated from a subtropical stream in China.</title>
        <authorList>
            <person name="Lu H."/>
        </authorList>
    </citation>
    <scope>NUCLEOTIDE SEQUENCE [LARGE SCALE GENOMIC DNA]</scope>
    <source>
        <strain evidence="2">FT81W</strain>
    </source>
</reference>
<dbReference type="EMBL" id="WWCX01000004">
    <property type="protein sequence ID" value="MYM93347.1"/>
    <property type="molecule type" value="Genomic_DNA"/>
</dbReference>
<evidence type="ECO:0000313" key="3">
    <source>
        <dbReference type="Proteomes" id="UP000447355"/>
    </source>
</evidence>
<feature type="chain" id="PRO_5032904573" description="Lipoprotein" evidence="1">
    <location>
        <begin position="31"/>
        <end position="166"/>
    </location>
</feature>
<gene>
    <name evidence="2" type="ORF">GTP90_05685</name>
</gene>
<evidence type="ECO:0008006" key="4">
    <source>
        <dbReference type="Google" id="ProtNLM"/>
    </source>
</evidence>
<feature type="signal peptide" evidence="1">
    <location>
        <begin position="1"/>
        <end position="30"/>
    </location>
</feature>
<evidence type="ECO:0000313" key="2">
    <source>
        <dbReference type="EMBL" id="MYM93347.1"/>
    </source>
</evidence>